<dbReference type="EMBL" id="CP009507">
    <property type="protein sequence ID" value="AKB33458.1"/>
    <property type="molecule type" value="Genomic_DNA"/>
</dbReference>
<dbReference type="AlphaFoldDB" id="A0A0E3PFP7"/>
<evidence type="ECO:0000313" key="3">
    <source>
        <dbReference type="Proteomes" id="UP000033092"/>
    </source>
</evidence>
<keyword evidence="1" id="KW-0812">Transmembrane</keyword>
<dbReference type="GeneID" id="41606915"/>
<dbReference type="Proteomes" id="UP000033092">
    <property type="component" value="Chromosome"/>
</dbReference>
<feature type="transmembrane region" description="Helical" evidence="1">
    <location>
        <begin position="6"/>
        <end position="24"/>
    </location>
</feature>
<dbReference type="KEGG" id="msz:MSSIH_2768"/>
<dbReference type="RefSeq" id="WP_148705732.1">
    <property type="nucleotide sequence ID" value="NZ_CP009507.1"/>
</dbReference>
<proteinExistence type="predicted"/>
<name>A0A0E3PFP7_9EURY</name>
<reference evidence="2 3" key="1">
    <citation type="submission" date="2014-07" db="EMBL/GenBank/DDBJ databases">
        <title>Methanogenic archaea and the global carbon cycle.</title>
        <authorList>
            <person name="Henriksen J.R."/>
            <person name="Luke J."/>
            <person name="Reinhart S."/>
            <person name="Benedict M.N."/>
            <person name="Youngblut N.D."/>
            <person name="Metcalf M.E."/>
            <person name="Whitaker R.J."/>
            <person name="Metcalf W.W."/>
        </authorList>
    </citation>
    <scope>NUCLEOTIDE SEQUENCE [LARGE SCALE GENOMIC DNA]</scope>
    <source>
        <strain evidence="2 3">HI350</strain>
    </source>
</reference>
<dbReference type="HOGENOM" id="CLU_097150_1_0_2"/>
<keyword evidence="1" id="KW-1133">Transmembrane helix</keyword>
<sequence>MIPVWIFAFFSVASLGLYELYRSYKNWKFFKEKDNLDISPFWRTFFIDIFLWPLFNKYSDMLKGEGHNIGYPASPLAIFWIGMNLISRFENPIGLISYLSFLAFIPVPGSVDEYWENKFPGFPEKPLTRWQLFLLIIGTIVVFLDVVGIFIPE</sequence>
<keyword evidence="1" id="KW-0472">Membrane</keyword>
<dbReference type="PATRIC" id="fig|1434119.4.peg.3624"/>
<feature type="transmembrane region" description="Helical" evidence="1">
    <location>
        <begin position="131"/>
        <end position="151"/>
    </location>
</feature>
<protein>
    <submittedName>
        <fullName evidence="2">Uncharacterized protein</fullName>
    </submittedName>
</protein>
<evidence type="ECO:0000313" key="2">
    <source>
        <dbReference type="EMBL" id="AKB33458.1"/>
    </source>
</evidence>
<accession>A0A0E3PFP7</accession>
<gene>
    <name evidence="2" type="ORF">MSSIH_2768</name>
</gene>
<organism evidence="2 3">
    <name type="scientific">Methanosarcina siciliae HI350</name>
    <dbReference type="NCBI Taxonomy" id="1434119"/>
    <lineage>
        <taxon>Archaea</taxon>
        <taxon>Methanobacteriati</taxon>
        <taxon>Methanobacteriota</taxon>
        <taxon>Stenosarchaea group</taxon>
        <taxon>Methanomicrobia</taxon>
        <taxon>Methanosarcinales</taxon>
        <taxon>Methanosarcinaceae</taxon>
        <taxon>Methanosarcina</taxon>
    </lineage>
</organism>
<feature type="transmembrane region" description="Helical" evidence="1">
    <location>
        <begin position="93"/>
        <end position="111"/>
    </location>
</feature>
<evidence type="ECO:0000256" key="1">
    <source>
        <dbReference type="SAM" id="Phobius"/>
    </source>
</evidence>